<feature type="region of interest" description="Disordered" evidence="1">
    <location>
        <begin position="61"/>
        <end position="81"/>
    </location>
</feature>
<protein>
    <submittedName>
        <fullName evidence="2">Uncharacterized protein</fullName>
    </submittedName>
</protein>
<name>A0A4Y2MEB1_ARAVE</name>
<keyword evidence="3" id="KW-1185">Reference proteome</keyword>
<dbReference type="EMBL" id="BGPR01203741">
    <property type="protein sequence ID" value="GBN24750.1"/>
    <property type="molecule type" value="Genomic_DNA"/>
</dbReference>
<evidence type="ECO:0000256" key="1">
    <source>
        <dbReference type="SAM" id="MobiDB-lite"/>
    </source>
</evidence>
<accession>A0A4Y2MEB1</accession>
<sequence>MLAFGPHFCVRGGLEVRPLLRGRRDPGSKHDSSVDPPCMSAWCTLNLTSWVERPAAGGVRKFGEGVPAQVSSSPSDRGSRS</sequence>
<dbReference type="AlphaFoldDB" id="A0A4Y2MEB1"/>
<feature type="compositionally biased region" description="Low complexity" evidence="1">
    <location>
        <begin position="71"/>
        <end position="81"/>
    </location>
</feature>
<evidence type="ECO:0000313" key="3">
    <source>
        <dbReference type="Proteomes" id="UP000499080"/>
    </source>
</evidence>
<evidence type="ECO:0000313" key="2">
    <source>
        <dbReference type="EMBL" id="GBN24750.1"/>
    </source>
</evidence>
<reference evidence="2 3" key="1">
    <citation type="journal article" date="2019" name="Sci. Rep.">
        <title>Orb-weaving spider Araneus ventricosus genome elucidates the spidroin gene catalogue.</title>
        <authorList>
            <person name="Kono N."/>
            <person name="Nakamura H."/>
            <person name="Ohtoshi R."/>
            <person name="Moran D.A.P."/>
            <person name="Shinohara A."/>
            <person name="Yoshida Y."/>
            <person name="Fujiwara M."/>
            <person name="Mori M."/>
            <person name="Tomita M."/>
            <person name="Arakawa K."/>
        </authorList>
    </citation>
    <scope>NUCLEOTIDE SEQUENCE [LARGE SCALE GENOMIC DNA]</scope>
</reference>
<organism evidence="2 3">
    <name type="scientific">Araneus ventricosus</name>
    <name type="common">Orbweaver spider</name>
    <name type="synonym">Epeira ventricosa</name>
    <dbReference type="NCBI Taxonomy" id="182803"/>
    <lineage>
        <taxon>Eukaryota</taxon>
        <taxon>Metazoa</taxon>
        <taxon>Ecdysozoa</taxon>
        <taxon>Arthropoda</taxon>
        <taxon>Chelicerata</taxon>
        <taxon>Arachnida</taxon>
        <taxon>Araneae</taxon>
        <taxon>Araneomorphae</taxon>
        <taxon>Entelegynae</taxon>
        <taxon>Araneoidea</taxon>
        <taxon>Araneidae</taxon>
        <taxon>Araneus</taxon>
    </lineage>
</organism>
<proteinExistence type="predicted"/>
<gene>
    <name evidence="2" type="ORF">AVEN_119557_1</name>
</gene>
<comment type="caution">
    <text evidence="2">The sequence shown here is derived from an EMBL/GenBank/DDBJ whole genome shotgun (WGS) entry which is preliminary data.</text>
</comment>
<dbReference type="Proteomes" id="UP000499080">
    <property type="component" value="Unassembled WGS sequence"/>
</dbReference>